<keyword evidence="6" id="KW-0378">Hydrolase</keyword>
<evidence type="ECO:0000256" key="1">
    <source>
        <dbReference type="PIRSR" id="PIRSR640255-1"/>
    </source>
</evidence>
<keyword evidence="6" id="KW-0540">Nuclease</keyword>
<dbReference type="SUPFAM" id="SSF54060">
    <property type="entry name" value="His-Me finger endonucleases"/>
    <property type="match status" value="1"/>
</dbReference>
<dbReference type="GO" id="GO:0016787">
    <property type="term" value="F:hydrolase activity"/>
    <property type="evidence" value="ECO:0007669"/>
    <property type="project" value="InterPro"/>
</dbReference>
<protein>
    <submittedName>
        <fullName evidence="6">Endonuclease G</fullName>
    </submittedName>
</protein>
<reference evidence="6 7" key="1">
    <citation type="submission" date="2019-02" db="EMBL/GenBank/DDBJ databases">
        <title>Genomic Encyclopedia of Type Strains, Phase IV (KMG-IV): sequencing the most valuable type-strain genomes for metagenomic binning, comparative biology and taxonomic classification.</title>
        <authorList>
            <person name="Goeker M."/>
        </authorList>
    </citation>
    <scope>NUCLEOTIDE SEQUENCE [LARGE SCALE GENOMIC DNA]</scope>
    <source>
        <strain evidence="6 7">DSM 10617</strain>
    </source>
</reference>
<dbReference type="Gene3D" id="3.40.570.10">
    <property type="entry name" value="Extracellular Endonuclease, subunit A"/>
    <property type="match status" value="1"/>
</dbReference>
<dbReference type="GO" id="GO:0046872">
    <property type="term" value="F:metal ion binding"/>
    <property type="evidence" value="ECO:0007669"/>
    <property type="project" value="UniProtKB-KW"/>
</dbReference>
<dbReference type="InterPro" id="IPR044929">
    <property type="entry name" value="DNA/RNA_non-sp_Endonuclease_sf"/>
</dbReference>
<feature type="signal peptide" evidence="3">
    <location>
        <begin position="1"/>
        <end position="25"/>
    </location>
</feature>
<dbReference type="PROSITE" id="PS51257">
    <property type="entry name" value="PROKAR_LIPOPROTEIN"/>
    <property type="match status" value="1"/>
</dbReference>
<evidence type="ECO:0000259" key="5">
    <source>
        <dbReference type="SMART" id="SM00892"/>
    </source>
</evidence>
<keyword evidence="7" id="KW-1185">Reference proteome</keyword>
<evidence type="ECO:0000256" key="3">
    <source>
        <dbReference type="SAM" id="SignalP"/>
    </source>
</evidence>
<dbReference type="InterPro" id="IPR020821">
    <property type="entry name" value="ENPP1-3/EXOG-like_nuc-like"/>
</dbReference>
<organism evidence="6 7">
    <name type="scientific">Sphaerotilus mobilis</name>
    <dbReference type="NCBI Taxonomy" id="47994"/>
    <lineage>
        <taxon>Bacteria</taxon>
        <taxon>Pseudomonadati</taxon>
        <taxon>Pseudomonadota</taxon>
        <taxon>Betaproteobacteria</taxon>
        <taxon>Burkholderiales</taxon>
        <taxon>Sphaerotilaceae</taxon>
        <taxon>Sphaerotilus</taxon>
    </lineage>
</organism>
<dbReference type="Proteomes" id="UP000293433">
    <property type="component" value="Unassembled WGS sequence"/>
</dbReference>
<evidence type="ECO:0000313" key="6">
    <source>
        <dbReference type="EMBL" id="RZS58739.1"/>
    </source>
</evidence>
<dbReference type="AlphaFoldDB" id="A0A4Q7LXJ6"/>
<dbReference type="SMART" id="SM00477">
    <property type="entry name" value="NUC"/>
    <property type="match status" value="1"/>
</dbReference>
<feature type="chain" id="PRO_5020586037" evidence="3">
    <location>
        <begin position="26"/>
        <end position="274"/>
    </location>
</feature>
<gene>
    <name evidence="6" type="ORF">EV685_1037</name>
</gene>
<dbReference type="GO" id="GO:0004519">
    <property type="term" value="F:endonuclease activity"/>
    <property type="evidence" value="ECO:0007669"/>
    <property type="project" value="UniProtKB-KW"/>
</dbReference>
<dbReference type="RefSeq" id="WP_130480852.1">
    <property type="nucleotide sequence ID" value="NZ_SGWV01000007.1"/>
</dbReference>
<dbReference type="InterPro" id="IPR001604">
    <property type="entry name" value="Endo_G_ENPP1-like_dom"/>
</dbReference>
<proteinExistence type="predicted"/>
<accession>A0A4Q7LXJ6</accession>
<dbReference type="InterPro" id="IPR040255">
    <property type="entry name" value="Non-specific_endonuclease"/>
</dbReference>
<dbReference type="OrthoDB" id="513782at2"/>
<evidence type="ECO:0000256" key="2">
    <source>
        <dbReference type="PIRSR" id="PIRSR640255-2"/>
    </source>
</evidence>
<dbReference type="EMBL" id="SGWV01000007">
    <property type="protein sequence ID" value="RZS58739.1"/>
    <property type="molecule type" value="Genomic_DNA"/>
</dbReference>
<sequence length="274" mass="28974">MRWTRPSWRIPMSRAAGLLVLGLLASCGDGGPDAGISAFDAPRQTASSHRLVTLVHVGYQLSYDCDDRLGVRFAYTLTSDTGQAARPTEFTRVDPLLPTGCPAQLSAGAYGPGWARGHLVAANHMDASDTQIAQTFLMSNIVPQRSTFNQGIWAEAEAIAECWRDTAPVQVVGGVLANDPANDAFTVSHGVATPDWFWMILVSADPARPGQQRVLAWWIPNIDATGTLSSRRVSITTIESRIGTARVGVSGVDAALKDSIGSDWGVPAGGCGAG</sequence>
<dbReference type="PANTHER" id="PTHR13966">
    <property type="entry name" value="ENDONUCLEASE RELATED"/>
    <property type="match status" value="1"/>
</dbReference>
<feature type="domain" description="DNA/RNA non-specific endonuclease/pyrophosphatase/phosphodiesterase" evidence="5">
    <location>
        <begin position="55"/>
        <end position="255"/>
    </location>
</feature>
<dbReference type="InterPro" id="IPR044925">
    <property type="entry name" value="His-Me_finger_sf"/>
</dbReference>
<evidence type="ECO:0000313" key="7">
    <source>
        <dbReference type="Proteomes" id="UP000293433"/>
    </source>
</evidence>
<dbReference type="SMART" id="SM00892">
    <property type="entry name" value="Endonuclease_NS"/>
    <property type="match status" value="1"/>
</dbReference>
<feature type="binding site" evidence="2">
    <location>
        <position position="149"/>
    </location>
    <ligand>
        <name>Mg(2+)</name>
        <dbReference type="ChEBI" id="CHEBI:18420"/>
        <note>catalytic</note>
    </ligand>
</feature>
<keyword evidence="3" id="KW-0732">Signal</keyword>
<dbReference type="PANTHER" id="PTHR13966:SF5">
    <property type="entry name" value="ENDONUCLEASE G, MITOCHONDRIAL"/>
    <property type="match status" value="1"/>
</dbReference>
<feature type="active site" description="Proton acceptor" evidence="1">
    <location>
        <position position="118"/>
    </location>
</feature>
<name>A0A4Q7LXJ6_9BURK</name>
<dbReference type="GO" id="GO:0003676">
    <property type="term" value="F:nucleic acid binding"/>
    <property type="evidence" value="ECO:0007669"/>
    <property type="project" value="InterPro"/>
</dbReference>
<dbReference type="Pfam" id="PF01223">
    <property type="entry name" value="Endonuclease_NS"/>
    <property type="match status" value="1"/>
</dbReference>
<evidence type="ECO:0000259" key="4">
    <source>
        <dbReference type="SMART" id="SM00477"/>
    </source>
</evidence>
<comment type="caution">
    <text evidence="6">The sequence shown here is derived from an EMBL/GenBank/DDBJ whole genome shotgun (WGS) entry which is preliminary data.</text>
</comment>
<keyword evidence="2" id="KW-0479">Metal-binding</keyword>
<feature type="domain" description="ENPP1-3/EXOG-like endonuclease/phosphodiesterase" evidence="4">
    <location>
        <begin position="56"/>
        <end position="255"/>
    </location>
</feature>
<keyword evidence="6" id="KW-0255">Endonuclease</keyword>